<comment type="caution">
    <text evidence="1">The sequence shown here is derived from an EMBL/GenBank/DDBJ whole genome shotgun (WGS) entry which is preliminary data.</text>
</comment>
<dbReference type="AlphaFoldDB" id="A0A9Q9RND7"/>
<sequence length="240" mass="27208">MSATGTVRDTKHGSIGEVEAGKGVITRYADGRPTRFTFKTKFDRPPRVQITPIFIDPKSAFKQYWIYHLAPSGDQAVDESGFYLGCCGETGMSLHFEYLATAIYTMFRYRGHAEFTVGIHLAGTSRRSRVCYPIFWEIARDSFNDLNKILGLNEAIDKLLDFDYEAESSNGWSIEQKIWGVRVAIDILEDILDSPDVAEAFRLGKESAENWVEHAHLLKPGMNVSPYMSAMQDPRYPCRM</sequence>
<evidence type="ECO:0000313" key="1">
    <source>
        <dbReference type="EMBL" id="VTT69649.1"/>
    </source>
</evidence>
<accession>A0A9Q9RND7</accession>
<gene>
    <name evidence="1" type="ORF">C2S_7622</name>
</gene>
<dbReference type="EMBL" id="CABFJX010000257">
    <property type="protein sequence ID" value="VTT69649.1"/>
    <property type="molecule type" value="Genomic_DNA"/>
</dbReference>
<evidence type="ECO:0000313" key="2">
    <source>
        <dbReference type="Proteomes" id="UP000760494"/>
    </source>
</evidence>
<reference evidence="1" key="1">
    <citation type="submission" date="2019-05" db="EMBL/GenBank/DDBJ databases">
        <authorList>
            <person name="Piombo E."/>
        </authorList>
    </citation>
    <scope>NUCLEOTIDE SEQUENCE</scope>
    <source>
        <strain evidence="1">C2S</strain>
    </source>
</reference>
<name>A0A9Q9RND7_FUSFU</name>
<dbReference type="Proteomes" id="UP000760494">
    <property type="component" value="Unassembled WGS sequence"/>
</dbReference>
<organism evidence="1 2">
    <name type="scientific">Fusarium fujikuroi</name>
    <name type="common">Bakanae and foot rot disease fungus</name>
    <name type="synonym">Gibberella fujikuroi</name>
    <dbReference type="NCBI Taxonomy" id="5127"/>
    <lineage>
        <taxon>Eukaryota</taxon>
        <taxon>Fungi</taxon>
        <taxon>Dikarya</taxon>
        <taxon>Ascomycota</taxon>
        <taxon>Pezizomycotina</taxon>
        <taxon>Sordariomycetes</taxon>
        <taxon>Hypocreomycetidae</taxon>
        <taxon>Hypocreales</taxon>
        <taxon>Nectriaceae</taxon>
        <taxon>Fusarium</taxon>
        <taxon>Fusarium fujikuroi species complex</taxon>
    </lineage>
</organism>
<protein>
    <submittedName>
        <fullName evidence="1">Uncharacterized protein</fullName>
    </submittedName>
</protein>
<proteinExistence type="predicted"/>